<dbReference type="SMART" id="SM00034">
    <property type="entry name" value="CLECT"/>
    <property type="match status" value="1"/>
</dbReference>
<dbReference type="CDD" id="cd00037">
    <property type="entry name" value="CLECT"/>
    <property type="match status" value="1"/>
</dbReference>
<reference evidence="3 4" key="1">
    <citation type="submission" date="2015-09" db="EMBL/GenBank/DDBJ databases">
        <title>Trachymyrmex cornetzi WGS genome.</title>
        <authorList>
            <person name="Nygaard S."/>
            <person name="Hu H."/>
            <person name="Boomsma J."/>
            <person name="Zhang G."/>
        </authorList>
    </citation>
    <scope>NUCLEOTIDE SEQUENCE [LARGE SCALE GENOMIC DNA]</scope>
    <source>
        <strain evidence="3">Tcor2-1</strain>
        <tissue evidence="3">Whole body</tissue>
    </source>
</reference>
<feature type="chain" id="PRO_5007582398" evidence="1">
    <location>
        <begin position="25"/>
        <end position="260"/>
    </location>
</feature>
<evidence type="ECO:0000313" key="3">
    <source>
        <dbReference type="EMBL" id="KYN14965.1"/>
    </source>
</evidence>
<dbReference type="EMBL" id="KQ980629">
    <property type="protein sequence ID" value="KYN14965.1"/>
    <property type="molecule type" value="Genomic_DNA"/>
</dbReference>
<dbReference type="AlphaFoldDB" id="A0A151J0D1"/>
<evidence type="ECO:0000259" key="2">
    <source>
        <dbReference type="PROSITE" id="PS50041"/>
    </source>
</evidence>
<accession>A0A151J0D1</accession>
<dbReference type="Proteomes" id="UP000078492">
    <property type="component" value="Unassembled WGS sequence"/>
</dbReference>
<dbReference type="Gene3D" id="3.10.100.10">
    <property type="entry name" value="Mannose-Binding Protein A, subunit A"/>
    <property type="match status" value="1"/>
</dbReference>
<dbReference type="PROSITE" id="PS50041">
    <property type="entry name" value="C_TYPE_LECTIN_2"/>
    <property type="match status" value="1"/>
</dbReference>
<gene>
    <name evidence="3" type="ORF">ALC57_12760</name>
</gene>
<proteinExistence type="predicted"/>
<name>A0A151J0D1_9HYME</name>
<dbReference type="InterPro" id="IPR016186">
    <property type="entry name" value="C-type_lectin-like/link_sf"/>
</dbReference>
<protein>
    <submittedName>
        <fullName evidence="3">Hemolymph lipopolysaccharide-binding protein</fullName>
    </submittedName>
</protein>
<keyword evidence="4" id="KW-1185">Reference proteome</keyword>
<evidence type="ECO:0000256" key="1">
    <source>
        <dbReference type="SAM" id="SignalP"/>
    </source>
</evidence>
<feature type="domain" description="C-type lectin" evidence="2">
    <location>
        <begin position="129"/>
        <end position="252"/>
    </location>
</feature>
<dbReference type="InterPro" id="IPR016187">
    <property type="entry name" value="CTDL_fold"/>
</dbReference>
<keyword evidence="1" id="KW-0732">Signal</keyword>
<dbReference type="InterPro" id="IPR050111">
    <property type="entry name" value="C-type_lectin/snaclec_domain"/>
</dbReference>
<feature type="signal peptide" evidence="1">
    <location>
        <begin position="1"/>
        <end position="24"/>
    </location>
</feature>
<sequence>MVYFLFVGCIVLLFGVPEEPFVSAATTRGYAREDFAQTTSAVAANLNGGAQDAAASINNPESACPCLTSVNSSTIPGQSDWMTQQSRQHLEQFYTQNVMLHGMMCSCNVAMRGAPMRDDYHYAVGIGAHKLHTRAATWNDARKFCNEEGGHLAIINSIAEEHILLNIFNHSGPIKGAAYPDEAFLGIHDLYAEGEWVTVLGDSLAKTGYTRWSDKWGGQPDNGGGKQHCGALMKEGGMDDVACDVPFPFFCELPLMRVLQ</sequence>
<dbReference type="Pfam" id="PF00059">
    <property type="entry name" value="Lectin_C"/>
    <property type="match status" value="1"/>
</dbReference>
<dbReference type="SUPFAM" id="SSF56436">
    <property type="entry name" value="C-type lectin-like"/>
    <property type="match status" value="1"/>
</dbReference>
<organism evidence="3 4">
    <name type="scientific">Trachymyrmex cornetzi</name>
    <dbReference type="NCBI Taxonomy" id="471704"/>
    <lineage>
        <taxon>Eukaryota</taxon>
        <taxon>Metazoa</taxon>
        <taxon>Ecdysozoa</taxon>
        <taxon>Arthropoda</taxon>
        <taxon>Hexapoda</taxon>
        <taxon>Insecta</taxon>
        <taxon>Pterygota</taxon>
        <taxon>Neoptera</taxon>
        <taxon>Endopterygota</taxon>
        <taxon>Hymenoptera</taxon>
        <taxon>Apocrita</taxon>
        <taxon>Aculeata</taxon>
        <taxon>Formicoidea</taxon>
        <taxon>Formicidae</taxon>
        <taxon>Myrmicinae</taxon>
        <taxon>Trachymyrmex</taxon>
    </lineage>
</organism>
<dbReference type="InterPro" id="IPR001304">
    <property type="entry name" value="C-type_lectin-like"/>
</dbReference>
<evidence type="ECO:0000313" key="4">
    <source>
        <dbReference type="Proteomes" id="UP000078492"/>
    </source>
</evidence>
<dbReference type="PANTHER" id="PTHR22803">
    <property type="entry name" value="MANNOSE, PHOSPHOLIPASE, LECTIN RECEPTOR RELATED"/>
    <property type="match status" value="1"/>
</dbReference>
<dbReference type="STRING" id="471704.A0A151J0D1"/>